<keyword evidence="4" id="KW-0274">FAD</keyword>
<keyword evidence="9" id="KW-0472">Membrane</keyword>
<dbReference type="PRINTS" id="PR00411">
    <property type="entry name" value="PNDRDTASEI"/>
</dbReference>
<keyword evidence="6" id="KW-0560">Oxidoreductase</keyword>
<evidence type="ECO:0000256" key="2">
    <source>
        <dbReference type="ARBA" id="ARBA00012637"/>
    </source>
</evidence>
<gene>
    <name evidence="12" type="ORF">HMF3257_37735</name>
</gene>
<keyword evidence="3" id="KW-0285">Flavoprotein</keyword>
<comment type="caution">
    <text evidence="12">The sequence shown here is derived from an EMBL/GenBank/DDBJ whole genome shotgun (WGS) entry which is preliminary data.</text>
</comment>
<evidence type="ECO:0000256" key="4">
    <source>
        <dbReference type="ARBA" id="ARBA00022827"/>
    </source>
</evidence>
<dbReference type="PANTHER" id="PTHR43706:SF47">
    <property type="entry name" value="EXTERNAL NADH-UBIQUINONE OXIDOREDUCTASE 1, MITOCHONDRIAL-RELATED"/>
    <property type="match status" value="1"/>
</dbReference>
<evidence type="ECO:0000256" key="1">
    <source>
        <dbReference type="ARBA" id="ARBA00005272"/>
    </source>
</evidence>
<dbReference type="Pfam" id="PF07992">
    <property type="entry name" value="Pyr_redox_2"/>
    <property type="match status" value="1"/>
</dbReference>
<proteinExistence type="inferred from homology"/>
<dbReference type="EMBL" id="QLII01000002">
    <property type="protein sequence ID" value="RAI73134.1"/>
    <property type="molecule type" value="Genomic_DNA"/>
</dbReference>
<evidence type="ECO:0000256" key="7">
    <source>
        <dbReference type="ARBA" id="ARBA00023027"/>
    </source>
</evidence>
<dbReference type="InterPro" id="IPR036188">
    <property type="entry name" value="FAD/NAD-bd_sf"/>
</dbReference>
<protein>
    <recommendedName>
        <fullName evidence="2">NADH:ubiquinone reductase (non-electrogenic)</fullName>
        <ecNumber evidence="2">1.6.5.9</ecNumber>
    </recommendedName>
</protein>
<keyword evidence="9" id="KW-0812">Transmembrane</keyword>
<dbReference type="InterPro" id="IPR023753">
    <property type="entry name" value="FAD/NAD-binding_dom"/>
</dbReference>
<evidence type="ECO:0000256" key="3">
    <source>
        <dbReference type="ARBA" id="ARBA00022630"/>
    </source>
</evidence>
<accession>A0A327NGR0</accession>
<sequence length="439" mass="48445">MEVNIPNSSLPRVVIVGSGFGGIQLAKSLKGKAFEVVLIDKNNYHTFLPLLYQVATAGLEPDAIAEPVREIFNGQPHFHFRMAEVLQIDPQQNELNTTIGTLQYDYLVLACGSQANFYRNDELTRHALPMKTVRNALALRSRLLENSERALELSDKQQQLEQLNIIIAGGGPTGVELAGAIAELRDVVLTKDYPELPIKHMKIHLVEGNNRLLKSMGEDSSRKARQFLNQMGVTVHLNALVQSYDGTVITLSNGDMHAARTLFWTAGVEGVIIPGLSPASIGKGSRYVVNAFNQVAGYENVFAIGDNALQVFPDYPLGLPGLAPPSIQQGQWLAKNLVSLHQKQPLQPFRYADKGVMAVIGRNRAVVELPFWHTQGFIAWLLWMGVHLLLLVGFRNKASTVLNWVVNYFSYSRASRLITRFQNTPVESVTSVSGASVPL</sequence>
<keyword evidence="13" id="KW-1185">Reference proteome</keyword>
<dbReference type="SUPFAM" id="SSF51905">
    <property type="entry name" value="FAD/NAD(P)-binding domain"/>
    <property type="match status" value="2"/>
</dbReference>
<dbReference type="OrthoDB" id="9781621at2"/>
<keyword evidence="7" id="KW-0520">NAD</keyword>
<dbReference type="Gene3D" id="3.50.50.100">
    <property type="match status" value="1"/>
</dbReference>
<dbReference type="InterPro" id="IPR054585">
    <property type="entry name" value="NDH2-like_C"/>
</dbReference>
<reference evidence="12 13" key="1">
    <citation type="submission" date="2018-06" db="EMBL/GenBank/DDBJ databases">
        <title>Spirosoma sp. HMF3257 Genome sequencing and assembly.</title>
        <authorList>
            <person name="Kang H."/>
            <person name="Cha I."/>
            <person name="Kim H."/>
            <person name="Kang J."/>
            <person name="Joh K."/>
        </authorList>
    </citation>
    <scope>NUCLEOTIDE SEQUENCE [LARGE SCALE GENOMIC DNA]</scope>
    <source>
        <strain evidence="12 13">HMF3257</strain>
    </source>
</reference>
<dbReference type="InterPro" id="IPR045024">
    <property type="entry name" value="NDH-2"/>
</dbReference>
<dbReference type="AlphaFoldDB" id="A0A327NGR0"/>
<dbReference type="RefSeq" id="WP_111350903.1">
    <property type="nucleotide sequence ID" value="NZ_QLII01000002.1"/>
</dbReference>
<dbReference type="PANTHER" id="PTHR43706">
    <property type="entry name" value="NADH DEHYDROGENASE"/>
    <property type="match status" value="1"/>
</dbReference>
<evidence type="ECO:0000256" key="9">
    <source>
        <dbReference type="SAM" id="Phobius"/>
    </source>
</evidence>
<evidence type="ECO:0000256" key="5">
    <source>
        <dbReference type="ARBA" id="ARBA00022946"/>
    </source>
</evidence>
<dbReference type="Proteomes" id="UP000249016">
    <property type="component" value="Unassembled WGS sequence"/>
</dbReference>
<dbReference type="Pfam" id="PF22366">
    <property type="entry name" value="NDH2_C"/>
    <property type="match status" value="1"/>
</dbReference>
<organism evidence="12 13">
    <name type="scientific">Spirosoma telluris</name>
    <dbReference type="NCBI Taxonomy" id="2183553"/>
    <lineage>
        <taxon>Bacteria</taxon>
        <taxon>Pseudomonadati</taxon>
        <taxon>Bacteroidota</taxon>
        <taxon>Cytophagia</taxon>
        <taxon>Cytophagales</taxon>
        <taxon>Cytophagaceae</taxon>
        <taxon>Spirosoma</taxon>
    </lineage>
</organism>
<evidence type="ECO:0000256" key="6">
    <source>
        <dbReference type="ARBA" id="ARBA00023002"/>
    </source>
</evidence>
<feature type="transmembrane region" description="Helical" evidence="9">
    <location>
        <begin position="377"/>
        <end position="394"/>
    </location>
</feature>
<feature type="domain" description="External alternative NADH-ubiquinone oxidoreductase-like C-terminal" evidence="11">
    <location>
        <begin position="354"/>
        <end position="409"/>
    </location>
</feature>
<evidence type="ECO:0000259" key="11">
    <source>
        <dbReference type="Pfam" id="PF22366"/>
    </source>
</evidence>
<evidence type="ECO:0000259" key="10">
    <source>
        <dbReference type="Pfam" id="PF07992"/>
    </source>
</evidence>
<evidence type="ECO:0000313" key="13">
    <source>
        <dbReference type="Proteomes" id="UP000249016"/>
    </source>
</evidence>
<evidence type="ECO:0000256" key="8">
    <source>
        <dbReference type="ARBA" id="ARBA00047599"/>
    </source>
</evidence>
<evidence type="ECO:0000313" key="12">
    <source>
        <dbReference type="EMBL" id="RAI73134.1"/>
    </source>
</evidence>
<feature type="domain" description="FAD/NAD(P)-binding" evidence="10">
    <location>
        <begin position="12"/>
        <end position="330"/>
    </location>
</feature>
<dbReference type="PRINTS" id="PR00368">
    <property type="entry name" value="FADPNR"/>
</dbReference>
<dbReference type="EC" id="1.6.5.9" evidence="2"/>
<name>A0A327NGR0_9BACT</name>
<keyword evidence="9" id="KW-1133">Transmembrane helix</keyword>
<dbReference type="GO" id="GO:0050136">
    <property type="term" value="F:NADH dehydrogenase (quinone) (non-electrogenic) activity"/>
    <property type="evidence" value="ECO:0007669"/>
    <property type="project" value="UniProtKB-EC"/>
</dbReference>
<keyword evidence="5" id="KW-0809">Transit peptide</keyword>
<comment type="similarity">
    <text evidence="1">Belongs to the NADH dehydrogenase family.</text>
</comment>
<comment type="catalytic activity">
    <reaction evidence="8">
        <text>a quinone + NADH + H(+) = a quinol + NAD(+)</text>
        <dbReference type="Rhea" id="RHEA:46160"/>
        <dbReference type="ChEBI" id="CHEBI:15378"/>
        <dbReference type="ChEBI" id="CHEBI:24646"/>
        <dbReference type="ChEBI" id="CHEBI:57540"/>
        <dbReference type="ChEBI" id="CHEBI:57945"/>
        <dbReference type="ChEBI" id="CHEBI:132124"/>
        <dbReference type="EC" id="1.6.5.9"/>
    </reaction>
</comment>